<dbReference type="KEGG" id="rjg:CCGE525_35490"/>
<geneLocation type="plasmid" evidence="2">
    <name>prccge525b</name>
</geneLocation>
<accession>A0A387G421</accession>
<keyword evidence="1" id="KW-0614">Plasmid</keyword>
<evidence type="ECO:0000313" key="2">
    <source>
        <dbReference type="Proteomes" id="UP000282195"/>
    </source>
</evidence>
<dbReference type="Proteomes" id="UP000282195">
    <property type="component" value="Plasmid pRCCGE525b"/>
</dbReference>
<protein>
    <submittedName>
        <fullName evidence="1">Uncharacterized protein</fullName>
    </submittedName>
</protein>
<dbReference type="EMBL" id="CP032696">
    <property type="protein sequence ID" value="AYG64105.1"/>
    <property type="molecule type" value="Genomic_DNA"/>
</dbReference>
<reference evidence="1 2" key="1">
    <citation type="submission" date="2018-10" db="EMBL/GenBank/DDBJ databases">
        <title>Rhizobium etli, R. leguminosarum and a new Rhizobium genospecies from Phaseolus dumosus.</title>
        <authorList>
            <person name="Ramirez-Puebla S.T."/>
            <person name="Rogel-Hernandez M.A."/>
            <person name="Guerrero G."/>
            <person name="Ormeno-Orrillo E."/>
            <person name="Martinez-Romero J.C."/>
            <person name="Negrete-Yankelevich S."/>
            <person name="Martinez-Romero E."/>
        </authorList>
    </citation>
    <scope>NUCLEOTIDE SEQUENCE [LARGE SCALE GENOMIC DNA]</scope>
    <source>
        <strain evidence="1 2">CCGE525</strain>
        <plasmid evidence="2">prccge525b</plasmid>
    </source>
</reference>
<proteinExistence type="predicted"/>
<dbReference type="Gene3D" id="3.40.50.720">
    <property type="entry name" value="NAD(P)-binding Rossmann-like Domain"/>
    <property type="match status" value="1"/>
</dbReference>
<gene>
    <name evidence="1" type="ORF">CCGE525_35490</name>
</gene>
<dbReference type="InterPro" id="IPR036291">
    <property type="entry name" value="NAD(P)-bd_dom_sf"/>
</dbReference>
<organism evidence="1 2">
    <name type="scientific">Rhizobium jaguaris</name>
    <dbReference type="NCBI Taxonomy" id="1312183"/>
    <lineage>
        <taxon>Bacteria</taxon>
        <taxon>Pseudomonadati</taxon>
        <taxon>Pseudomonadota</taxon>
        <taxon>Alphaproteobacteria</taxon>
        <taxon>Hyphomicrobiales</taxon>
        <taxon>Rhizobiaceae</taxon>
        <taxon>Rhizobium/Agrobacterium group</taxon>
        <taxon>Rhizobium</taxon>
    </lineage>
</organism>
<name>A0A387G421_9HYPH</name>
<sequence length="63" mass="7025">MSENDPSPIDPRLLEHGKMVVDVIMSPEETALLRSAKERGCLVHPGRAMLDGQLFEIFDFLTA</sequence>
<dbReference type="OrthoDB" id="9792692at2"/>
<dbReference type="SUPFAM" id="SSF51735">
    <property type="entry name" value="NAD(P)-binding Rossmann-fold domains"/>
    <property type="match status" value="1"/>
</dbReference>
<evidence type="ECO:0000313" key="1">
    <source>
        <dbReference type="EMBL" id="AYG64105.1"/>
    </source>
</evidence>
<dbReference type="AlphaFoldDB" id="A0A387G421"/>
<dbReference type="RefSeq" id="WP_120709001.1">
    <property type="nucleotide sequence ID" value="NZ_CP032696.1"/>
</dbReference>
<keyword evidence="2" id="KW-1185">Reference proteome</keyword>